<organism evidence="1 2">
    <name type="scientific">Lecanicillium saksenae</name>
    <dbReference type="NCBI Taxonomy" id="468837"/>
    <lineage>
        <taxon>Eukaryota</taxon>
        <taxon>Fungi</taxon>
        <taxon>Dikarya</taxon>
        <taxon>Ascomycota</taxon>
        <taxon>Pezizomycotina</taxon>
        <taxon>Sordariomycetes</taxon>
        <taxon>Hypocreomycetidae</taxon>
        <taxon>Hypocreales</taxon>
        <taxon>Cordycipitaceae</taxon>
        <taxon>Lecanicillium</taxon>
    </lineage>
</organism>
<accession>A0ACC1QCF5</accession>
<evidence type="ECO:0000313" key="2">
    <source>
        <dbReference type="Proteomes" id="UP001148737"/>
    </source>
</evidence>
<evidence type="ECO:0000313" key="1">
    <source>
        <dbReference type="EMBL" id="KAJ3472029.1"/>
    </source>
</evidence>
<dbReference type="EMBL" id="JANAKD010003587">
    <property type="protein sequence ID" value="KAJ3472029.1"/>
    <property type="molecule type" value="Genomic_DNA"/>
</dbReference>
<name>A0ACC1QCF5_9HYPO</name>
<comment type="caution">
    <text evidence="1">The sequence shown here is derived from an EMBL/GenBank/DDBJ whole genome shotgun (WGS) entry which is preliminary data.</text>
</comment>
<proteinExistence type="predicted"/>
<dbReference type="Proteomes" id="UP001148737">
    <property type="component" value="Unassembled WGS sequence"/>
</dbReference>
<keyword evidence="2" id="KW-1185">Reference proteome</keyword>
<sequence length="188" mass="20158">MALSWVRPEASTFYHNGGNVPGFLSFLYGYAKVDETDKTAPENCGFSIMLNGGDESVFAAGLNMARAITAKKNWPPVAKGSMSNSIPSFRPIDDGTLGDAWKAWKGDWLADKAAPGQQYTLGEGEDGKPVVFYGGVGPIALLRTAEDNSFDLEGLQMNAALDEKEGEKVVNMKSRLSGDTVELKAVKS</sequence>
<protein>
    <submittedName>
        <fullName evidence="1">Uncharacterized protein</fullName>
    </submittedName>
</protein>
<reference evidence="1" key="1">
    <citation type="submission" date="2022-07" db="EMBL/GenBank/DDBJ databases">
        <title>Genome Sequence of Lecanicillium saksenae.</title>
        <authorList>
            <person name="Buettner E."/>
        </authorList>
    </citation>
    <scope>NUCLEOTIDE SEQUENCE</scope>
    <source>
        <strain evidence="1">VT-O1</strain>
    </source>
</reference>
<gene>
    <name evidence="1" type="ORF">NLG97_g11349</name>
</gene>